<dbReference type="Gene3D" id="3.40.50.12370">
    <property type="match status" value="1"/>
</dbReference>
<gene>
    <name evidence="3" type="ORF">ACFSSA_01980</name>
</gene>
<evidence type="ECO:0000256" key="1">
    <source>
        <dbReference type="ARBA" id="ARBA00008791"/>
    </source>
</evidence>
<dbReference type="Pfam" id="PF00582">
    <property type="entry name" value="Usp"/>
    <property type="match status" value="2"/>
</dbReference>
<comment type="similarity">
    <text evidence="1">Belongs to the universal stress protein A family.</text>
</comment>
<dbReference type="PANTHER" id="PTHR46268">
    <property type="entry name" value="STRESS RESPONSE PROTEIN NHAX"/>
    <property type="match status" value="1"/>
</dbReference>
<dbReference type="PANTHER" id="PTHR46268:SF6">
    <property type="entry name" value="UNIVERSAL STRESS PROTEIN UP12"/>
    <property type="match status" value="1"/>
</dbReference>
<dbReference type="RefSeq" id="WP_386818091.1">
    <property type="nucleotide sequence ID" value="NZ_JBHUIT010000002.1"/>
</dbReference>
<dbReference type="InterPro" id="IPR006015">
    <property type="entry name" value="Universal_stress_UspA"/>
</dbReference>
<feature type="domain" description="UspA" evidence="2">
    <location>
        <begin position="205"/>
        <end position="280"/>
    </location>
</feature>
<keyword evidence="4" id="KW-1185">Reference proteome</keyword>
<dbReference type="SUPFAM" id="SSF52402">
    <property type="entry name" value="Adenine nucleotide alpha hydrolases-like"/>
    <property type="match status" value="2"/>
</dbReference>
<sequence>MPNILACTDGSLYAPSIYQHAAWAASRLGGSIRVLHVIERDETPANHDLSGNIGFHANAELLEELARLDESHARVARLRGKAILEDAGRQLEGYTVMTSHEHGSLVDSVVGFEKEVDLVVIGKRGEHADFAKGHLGSNLERVVRTVNIPVLVAAREFRPVKRFLIAFDGGPSALKAVHFLGTQPLLKDAECHILAIGKPDSEISRSLDTAVDALRGSGFSLTAELLPGDPDELISSKVKDTASDLLVMGAYGHSRVRQMLLGSTTTTLIRTCQVPVLLFR</sequence>
<dbReference type="EMBL" id="JBHUIT010000002">
    <property type="protein sequence ID" value="MFD2255432.1"/>
    <property type="molecule type" value="Genomic_DNA"/>
</dbReference>
<proteinExistence type="inferred from homology"/>
<accession>A0ABW5D3R3</accession>
<dbReference type="InterPro" id="IPR006016">
    <property type="entry name" value="UspA"/>
</dbReference>
<evidence type="ECO:0000259" key="2">
    <source>
        <dbReference type="Pfam" id="PF00582"/>
    </source>
</evidence>
<dbReference type="CDD" id="cd00293">
    <property type="entry name" value="USP-like"/>
    <property type="match status" value="2"/>
</dbReference>
<comment type="caution">
    <text evidence="3">The sequence shown here is derived from an EMBL/GenBank/DDBJ whole genome shotgun (WGS) entry which is preliminary data.</text>
</comment>
<evidence type="ECO:0000313" key="3">
    <source>
        <dbReference type="EMBL" id="MFD2255432.1"/>
    </source>
</evidence>
<evidence type="ECO:0000313" key="4">
    <source>
        <dbReference type="Proteomes" id="UP001597375"/>
    </source>
</evidence>
<protein>
    <submittedName>
        <fullName evidence="3">Universal stress protein</fullName>
    </submittedName>
</protein>
<feature type="domain" description="UspA" evidence="2">
    <location>
        <begin position="3"/>
        <end position="152"/>
    </location>
</feature>
<dbReference type="PRINTS" id="PR01438">
    <property type="entry name" value="UNVRSLSTRESS"/>
</dbReference>
<dbReference type="Proteomes" id="UP001597375">
    <property type="component" value="Unassembled WGS sequence"/>
</dbReference>
<name>A0ABW5D3R3_9BACT</name>
<reference evidence="4" key="1">
    <citation type="journal article" date="2019" name="Int. J. Syst. Evol. Microbiol.">
        <title>The Global Catalogue of Microorganisms (GCM) 10K type strain sequencing project: providing services to taxonomists for standard genome sequencing and annotation.</title>
        <authorList>
            <consortium name="The Broad Institute Genomics Platform"/>
            <consortium name="The Broad Institute Genome Sequencing Center for Infectious Disease"/>
            <person name="Wu L."/>
            <person name="Ma J."/>
        </authorList>
    </citation>
    <scope>NUCLEOTIDE SEQUENCE [LARGE SCALE GENOMIC DNA]</scope>
    <source>
        <strain evidence="4">CGMCC 4.7106</strain>
    </source>
</reference>
<organism evidence="3 4">
    <name type="scientific">Luteolibacter algae</name>
    <dbReference type="NCBI Taxonomy" id="454151"/>
    <lineage>
        <taxon>Bacteria</taxon>
        <taxon>Pseudomonadati</taxon>
        <taxon>Verrucomicrobiota</taxon>
        <taxon>Verrucomicrobiia</taxon>
        <taxon>Verrucomicrobiales</taxon>
        <taxon>Verrucomicrobiaceae</taxon>
        <taxon>Luteolibacter</taxon>
    </lineage>
</organism>